<feature type="transmembrane region" description="Helical" evidence="5">
    <location>
        <begin position="68"/>
        <end position="90"/>
    </location>
</feature>
<dbReference type="OrthoDB" id="5327978at2759"/>
<organism evidence="7 8">
    <name type="scientific">Sugiyamaella lignohabitans</name>
    <dbReference type="NCBI Taxonomy" id="796027"/>
    <lineage>
        <taxon>Eukaryota</taxon>
        <taxon>Fungi</taxon>
        <taxon>Dikarya</taxon>
        <taxon>Ascomycota</taxon>
        <taxon>Saccharomycotina</taxon>
        <taxon>Dipodascomycetes</taxon>
        <taxon>Dipodascales</taxon>
        <taxon>Trichomonascaceae</taxon>
        <taxon>Sugiyamaella</taxon>
    </lineage>
</organism>
<dbReference type="GO" id="GO:0036376">
    <property type="term" value="P:sodium ion export across plasma membrane"/>
    <property type="evidence" value="ECO:0007669"/>
    <property type="project" value="InterPro"/>
</dbReference>
<proteinExistence type="predicted"/>
<evidence type="ECO:0000256" key="5">
    <source>
        <dbReference type="SAM" id="Phobius"/>
    </source>
</evidence>
<dbReference type="AlphaFoldDB" id="A0A167DQ17"/>
<sequence length="160" mass="17937">MVQPTVDLALNLGIFVWIGATMPWQDFVSTFALWKFIVMGIALLLFRRLPAVLLFYRIIPDIADLKEAVFTGFFGPIGVGALFYLEVALQEFQGMGLSNSNVMVRTIKPVVYFSILSSVLVHGISIPILQVFLKSTKKLRNKRRQRLTAASTLDTEDTVI</sequence>
<dbReference type="GO" id="GO:0005886">
    <property type="term" value="C:plasma membrane"/>
    <property type="evidence" value="ECO:0007669"/>
    <property type="project" value="InterPro"/>
</dbReference>
<dbReference type="InterPro" id="IPR006153">
    <property type="entry name" value="Cation/H_exchanger_TM"/>
</dbReference>
<evidence type="ECO:0000313" key="8">
    <source>
        <dbReference type="Proteomes" id="UP000189580"/>
    </source>
</evidence>
<dbReference type="PANTHER" id="PTHR31382">
    <property type="entry name" value="NA(+)/H(+) ANTIPORTER"/>
    <property type="match status" value="1"/>
</dbReference>
<accession>A0A167DQ17</accession>
<evidence type="ECO:0000256" key="2">
    <source>
        <dbReference type="ARBA" id="ARBA00022692"/>
    </source>
</evidence>
<evidence type="ECO:0000256" key="1">
    <source>
        <dbReference type="ARBA" id="ARBA00004141"/>
    </source>
</evidence>
<keyword evidence="4 5" id="KW-0472">Membrane</keyword>
<feature type="domain" description="Cation/H+ exchanger transmembrane" evidence="6">
    <location>
        <begin position="7"/>
        <end position="129"/>
    </location>
</feature>
<dbReference type="KEGG" id="slb:AWJ20_1437"/>
<comment type="subcellular location">
    <subcellularLocation>
        <location evidence="1">Membrane</location>
        <topology evidence="1">Multi-pass membrane protein</topology>
    </subcellularLocation>
</comment>
<name>A0A167DQ17_9ASCO</name>
<dbReference type="Pfam" id="PF00999">
    <property type="entry name" value="Na_H_Exchanger"/>
    <property type="match status" value="1"/>
</dbReference>
<evidence type="ECO:0000256" key="3">
    <source>
        <dbReference type="ARBA" id="ARBA00022989"/>
    </source>
</evidence>
<dbReference type="GO" id="GO:0015385">
    <property type="term" value="F:sodium:proton antiporter activity"/>
    <property type="evidence" value="ECO:0007669"/>
    <property type="project" value="InterPro"/>
</dbReference>
<dbReference type="GO" id="GO:0042391">
    <property type="term" value="P:regulation of membrane potential"/>
    <property type="evidence" value="ECO:0007669"/>
    <property type="project" value="InterPro"/>
</dbReference>
<dbReference type="GO" id="GO:0120029">
    <property type="term" value="P:proton export across plasma membrane"/>
    <property type="evidence" value="ECO:0007669"/>
    <property type="project" value="InterPro"/>
</dbReference>
<protein>
    <submittedName>
        <fullName evidence="7">Nha1p</fullName>
    </submittedName>
</protein>
<dbReference type="GeneID" id="30033239"/>
<feature type="transmembrane region" description="Helical" evidence="5">
    <location>
        <begin position="32"/>
        <end position="56"/>
    </location>
</feature>
<evidence type="ECO:0000313" key="7">
    <source>
        <dbReference type="EMBL" id="ANB13155.1"/>
    </source>
</evidence>
<dbReference type="InterPro" id="IPR004712">
    <property type="entry name" value="Na+/H+_antiporter_fungi"/>
</dbReference>
<dbReference type="RefSeq" id="XP_018735632.1">
    <property type="nucleotide sequence ID" value="XM_018878316.1"/>
</dbReference>
<keyword evidence="8" id="KW-1185">Reference proteome</keyword>
<evidence type="ECO:0000259" key="6">
    <source>
        <dbReference type="Pfam" id="PF00999"/>
    </source>
</evidence>
<keyword evidence="2 5" id="KW-0812">Transmembrane</keyword>
<keyword evidence="3 5" id="KW-1133">Transmembrane helix</keyword>
<feature type="transmembrane region" description="Helical" evidence="5">
    <location>
        <begin position="110"/>
        <end position="133"/>
    </location>
</feature>
<dbReference type="EMBL" id="CP014501">
    <property type="protein sequence ID" value="ANB13155.1"/>
    <property type="molecule type" value="Genomic_DNA"/>
</dbReference>
<reference evidence="7 8" key="1">
    <citation type="submission" date="2016-02" db="EMBL/GenBank/DDBJ databases">
        <title>Complete genome sequence and transcriptome regulation of the pentose utilising yeast Sugiyamaella lignohabitans.</title>
        <authorList>
            <person name="Bellasio M."/>
            <person name="Peymann A."/>
            <person name="Valli M."/>
            <person name="Sipitzky M."/>
            <person name="Graf A."/>
            <person name="Sauer M."/>
            <person name="Marx H."/>
            <person name="Mattanovich D."/>
        </authorList>
    </citation>
    <scope>NUCLEOTIDE SEQUENCE [LARGE SCALE GENOMIC DNA]</scope>
    <source>
        <strain evidence="7 8">CBS 10342</strain>
    </source>
</reference>
<dbReference type="Proteomes" id="UP000189580">
    <property type="component" value="Chromosome a"/>
</dbReference>
<evidence type="ECO:0000256" key="4">
    <source>
        <dbReference type="ARBA" id="ARBA00023136"/>
    </source>
</evidence>
<dbReference type="PANTHER" id="PTHR31382:SF1">
    <property type="entry name" value="SODIUM ION_PROTON EXCHANGER (EUROFUNG)"/>
    <property type="match status" value="1"/>
</dbReference>
<gene>
    <name evidence="7" type="primary">NHA1</name>
    <name evidence="7" type="ORF">AWJ20_1437</name>
</gene>